<keyword evidence="5" id="KW-0539">Nucleus</keyword>
<dbReference type="AlphaFoldDB" id="A0A0D2MLC9"/>
<feature type="compositionally biased region" description="Gly residues" evidence="6">
    <location>
        <begin position="9"/>
        <end position="32"/>
    </location>
</feature>
<comment type="pathway">
    <text evidence="2">Protein modification; protein ubiquitination.</text>
</comment>
<dbReference type="GO" id="GO:0034450">
    <property type="term" value="F:ubiquitin-ubiquitin ligase activity"/>
    <property type="evidence" value="ECO:0007669"/>
    <property type="project" value="InterPro"/>
</dbReference>
<evidence type="ECO:0000256" key="2">
    <source>
        <dbReference type="ARBA" id="ARBA00004906"/>
    </source>
</evidence>
<feature type="domain" description="Ubiquitin conjugation factor E4 core" evidence="7">
    <location>
        <begin position="343"/>
        <end position="773"/>
    </location>
</feature>
<evidence type="ECO:0000259" key="7">
    <source>
        <dbReference type="Pfam" id="PF10408"/>
    </source>
</evidence>
<keyword evidence="9" id="KW-1185">Reference proteome</keyword>
<dbReference type="OrthoDB" id="47801at2759"/>
<reference evidence="8 9" key="1">
    <citation type="journal article" date="2013" name="BMC Genomics">
        <title>Reconstruction of the lipid metabolism for the microalga Monoraphidium neglectum from its genome sequence reveals characteristics suitable for biofuel production.</title>
        <authorList>
            <person name="Bogen C."/>
            <person name="Al-Dilaimi A."/>
            <person name="Albersmeier A."/>
            <person name="Wichmann J."/>
            <person name="Grundmann M."/>
            <person name="Rupp O."/>
            <person name="Lauersen K.J."/>
            <person name="Blifernez-Klassen O."/>
            <person name="Kalinowski J."/>
            <person name="Goesmann A."/>
            <person name="Mussgnug J.H."/>
            <person name="Kruse O."/>
        </authorList>
    </citation>
    <scope>NUCLEOTIDE SEQUENCE [LARGE SCALE GENOMIC DNA]</scope>
    <source>
        <strain evidence="8 9">SAG 48.87</strain>
    </source>
</reference>
<feature type="compositionally biased region" description="Low complexity" evidence="6">
    <location>
        <begin position="58"/>
        <end position="81"/>
    </location>
</feature>
<dbReference type="GO" id="GO:0000209">
    <property type="term" value="P:protein polyubiquitination"/>
    <property type="evidence" value="ECO:0007669"/>
    <property type="project" value="TreeGrafter"/>
</dbReference>
<protein>
    <recommendedName>
        <fullName evidence="7">Ubiquitin conjugation factor E4 core domain-containing protein</fullName>
    </recommendedName>
</protein>
<dbReference type="UniPathway" id="UPA00143"/>
<dbReference type="KEGG" id="mng:MNEG_4303"/>
<gene>
    <name evidence="8" type="ORF">MNEG_4303</name>
</gene>
<evidence type="ECO:0000256" key="1">
    <source>
        <dbReference type="ARBA" id="ARBA00004123"/>
    </source>
</evidence>
<feature type="compositionally biased region" description="Gly residues" evidence="6">
    <location>
        <begin position="527"/>
        <end position="536"/>
    </location>
</feature>
<sequence length="782" mass="80842">MAQAMQAAGMGGGPGAGPAQLFGGGDGGGAGGDQDMEESGSWEDGGDGDGSWEEELGADAGPAPGPAAARPHAPAQPAPAWAAALRDGWWRRRGGAGGASGAAAAAVVAAAPIAGLPEALKALSDALGMPVVSGLDSQSGPPPAGALILPLGEGSGGGVTVSSGSMDMLVSTWASRRTAAAAAAGPGGQLQLLVQAFHRAPAPAALTQGGAPLVELLRGRLAHRALQLLVDDEDDLFYDQGRYHSALLEAMASGAVPEAFLAAMAGDVASEVGAQRFDKVLRDSFASFLKLKLEEGQGGLEGPLIRLDMATREGLPLLQLLAGSMATEALALPRHKTEGGCVMGPLLGLTSMPDPTSLLSQGKVVSPAREVFASLRGYPNNQGDSAGGRHLLENYLSRVHDAGHQVLMRLVKVKAEGVPAQSGREVVMDWLAALADANNARTGGGEMGALRSVGLGASDGFCINLTAVLLRMARPFVQGALQGSPKFADLFTKHLSPSWYRTQRRRRLAEVAGVPVATLSGDRGIVEGDGGEGGDQGAKPPPPLMADDPTAAAAETSFIADVFFLTQRHLHTGLMPAVHRHNKLMEHFYRSLAASGAWPPGARAAPLEWHLAQDTALPALMHPDLAVDAVQFCALQLQWLASLLADPKQHAAFRSIPEYVVGDIDWLAFVILQGNADMLASVNIAALMRALVALLEHPELVKSLLVVSKVVHLLLVMLSPQMQVSRRADSSGGAFGSSYMRPGEAALVAAVLGAPATRELLVPALMRVYGQADFVVGLDVDR</sequence>
<dbReference type="GO" id="GO:0005634">
    <property type="term" value="C:nucleus"/>
    <property type="evidence" value="ECO:0007669"/>
    <property type="project" value="UniProtKB-SubCell"/>
</dbReference>
<dbReference type="PANTHER" id="PTHR13931">
    <property type="entry name" value="UBIQUITINATION FACTOR E4"/>
    <property type="match status" value="1"/>
</dbReference>
<dbReference type="PANTHER" id="PTHR13931:SF2">
    <property type="entry name" value="UBIQUITIN CONJUGATION FACTOR E4 B"/>
    <property type="match status" value="1"/>
</dbReference>
<dbReference type="GeneID" id="25737181"/>
<dbReference type="Pfam" id="PF10408">
    <property type="entry name" value="Ufd2P_core"/>
    <property type="match status" value="1"/>
</dbReference>
<feature type="region of interest" description="Disordered" evidence="6">
    <location>
        <begin position="1"/>
        <end position="81"/>
    </location>
</feature>
<dbReference type="GO" id="GO:0005737">
    <property type="term" value="C:cytoplasm"/>
    <property type="evidence" value="ECO:0007669"/>
    <property type="project" value="TreeGrafter"/>
</dbReference>
<dbReference type="InterPro" id="IPR045132">
    <property type="entry name" value="UBE4"/>
</dbReference>
<evidence type="ECO:0000313" key="9">
    <source>
        <dbReference type="Proteomes" id="UP000054498"/>
    </source>
</evidence>
<dbReference type="InterPro" id="IPR019474">
    <property type="entry name" value="Ub_conjug_fac_E4_core"/>
</dbReference>
<keyword evidence="3" id="KW-0808">Transferase</keyword>
<feature type="compositionally biased region" description="Acidic residues" evidence="6">
    <location>
        <begin position="34"/>
        <end position="57"/>
    </location>
</feature>
<evidence type="ECO:0000256" key="6">
    <source>
        <dbReference type="SAM" id="MobiDB-lite"/>
    </source>
</evidence>
<dbReference type="GO" id="GO:0036503">
    <property type="term" value="P:ERAD pathway"/>
    <property type="evidence" value="ECO:0007669"/>
    <property type="project" value="InterPro"/>
</dbReference>
<evidence type="ECO:0000256" key="5">
    <source>
        <dbReference type="ARBA" id="ARBA00023242"/>
    </source>
</evidence>
<evidence type="ECO:0000256" key="4">
    <source>
        <dbReference type="ARBA" id="ARBA00022786"/>
    </source>
</evidence>
<name>A0A0D2MLC9_9CHLO</name>
<dbReference type="STRING" id="145388.A0A0D2MLC9"/>
<dbReference type="GO" id="GO:0006511">
    <property type="term" value="P:ubiquitin-dependent protein catabolic process"/>
    <property type="evidence" value="ECO:0007669"/>
    <property type="project" value="InterPro"/>
</dbReference>
<organism evidence="8 9">
    <name type="scientific">Monoraphidium neglectum</name>
    <dbReference type="NCBI Taxonomy" id="145388"/>
    <lineage>
        <taxon>Eukaryota</taxon>
        <taxon>Viridiplantae</taxon>
        <taxon>Chlorophyta</taxon>
        <taxon>core chlorophytes</taxon>
        <taxon>Chlorophyceae</taxon>
        <taxon>CS clade</taxon>
        <taxon>Sphaeropleales</taxon>
        <taxon>Selenastraceae</taxon>
        <taxon>Monoraphidium</taxon>
    </lineage>
</organism>
<proteinExistence type="predicted"/>
<dbReference type="RefSeq" id="XP_013902679.1">
    <property type="nucleotide sequence ID" value="XM_014047225.1"/>
</dbReference>
<comment type="subcellular location">
    <subcellularLocation>
        <location evidence="1">Nucleus</location>
    </subcellularLocation>
</comment>
<evidence type="ECO:0000313" key="8">
    <source>
        <dbReference type="EMBL" id="KIZ03660.1"/>
    </source>
</evidence>
<evidence type="ECO:0000256" key="3">
    <source>
        <dbReference type="ARBA" id="ARBA00022679"/>
    </source>
</evidence>
<keyword evidence="4" id="KW-0833">Ubl conjugation pathway</keyword>
<feature type="region of interest" description="Disordered" evidence="6">
    <location>
        <begin position="522"/>
        <end position="543"/>
    </location>
</feature>
<accession>A0A0D2MLC9</accession>
<dbReference type="EMBL" id="KK100809">
    <property type="protein sequence ID" value="KIZ03660.1"/>
    <property type="molecule type" value="Genomic_DNA"/>
</dbReference>
<dbReference type="GO" id="GO:0000151">
    <property type="term" value="C:ubiquitin ligase complex"/>
    <property type="evidence" value="ECO:0007669"/>
    <property type="project" value="InterPro"/>
</dbReference>
<dbReference type="Proteomes" id="UP000054498">
    <property type="component" value="Unassembled WGS sequence"/>
</dbReference>